<name>A0ABR9KER6_9ACTN</name>
<feature type="domain" description="Pyrroline-5-carboxylate reductase catalytic N-terminal" evidence="2">
    <location>
        <begin position="28"/>
        <end position="118"/>
    </location>
</feature>
<dbReference type="SUPFAM" id="SSF51735">
    <property type="entry name" value="NAD(P)-binding Rossmann-fold domains"/>
    <property type="match status" value="1"/>
</dbReference>
<comment type="caution">
    <text evidence="3">The sequence shown here is derived from an EMBL/GenBank/DDBJ whole genome shotgun (WGS) entry which is preliminary data.</text>
</comment>
<dbReference type="Proteomes" id="UP000661607">
    <property type="component" value="Unassembled WGS sequence"/>
</dbReference>
<accession>A0ABR9KER6</accession>
<keyword evidence="4" id="KW-1185">Reference proteome</keyword>
<sequence>MNTQTLRWREGTARRRAAVMPSGTKTAISIVGCGQMGTALARALAGKGTRLFLTSRVRRSAAQLARQVQGAVAGPLEWAVANGDVVILATPVDVTCEEIAPRIRGLVKDKVLIDVSNPGLLEGRERPELSAAERIAQAMPAGHVVKALNCVAAKRLGELSSSHERLTIPVAGDDMWAKACVADLVQRIGFETADAGALSSSRWVEGLSWLLLQIDNSADADETLGLPLVRVQAAEAGAVQGGTS</sequence>
<dbReference type="RefSeq" id="WP_192775576.1">
    <property type="nucleotide sequence ID" value="NZ_BAAASY010000007.1"/>
</dbReference>
<dbReference type="Pfam" id="PF03807">
    <property type="entry name" value="F420_oxidored"/>
    <property type="match status" value="1"/>
</dbReference>
<gene>
    <name evidence="3" type="ORF">H4W81_003286</name>
</gene>
<evidence type="ECO:0000259" key="2">
    <source>
        <dbReference type="Pfam" id="PF03807"/>
    </source>
</evidence>
<protein>
    <submittedName>
        <fullName evidence="3">Dinucleotide-binding enzyme</fullName>
    </submittedName>
</protein>
<evidence type="ECO:0000313" key="4">
    <source>
        <dbReference type="Proteomes" id="UP000661607"/>
    </source>
</evidence>
<evidence type="ECO:0000313" key="3">
    <source>
        <dbReference type="EMBL" id="MBE1560507.1"/>
    </source>
</evidence>
<dbReference type="InterPro" id="IPR051267">
    <property type="entry name" value="STEAP_metalloreductase"/>
</dbReference>
<evidence type="ECO:0000256" key="1">
    <source>
        <dbReference type="ARBA" id="ARBA00023002"/>
    </source>
</evidence>
<dbReference type="InterPro" id="IPR036291">
    <property type="entry name" value="NAD(P)-bd_dom_sf"/>
</dbReference>
<dbReference type="EMBL" id="JADBEF010000001">
    <property type="protein sequence ID" value="MBE1560507.1"/>
    <property type="molecule type" value="Genomic_DNA"/>
</dbReference>
<keyword evidence="1" id="KW-0560">Oxidoreductase</keyword>
<dbReference type="InterPro" id="IPR028939">
    <property type="entry name" value="P5C_Rdtase_cat_N"/>
</dbReference>
<organism evidence="3 4">
    <name type="scientific">Nonomuraea africana</name>
    <dbReference type="NCBI Taxonomy" id="46171"/>
    <lineage>
        <taxon>Bacteria</taxon>
        <taxon>Bacillati</taxon>
        <taxon>Actinomycetota</taxon>
        <taxon>Actinomycetes</taxon>
        <taxon>Streptosporangiales</taxon>
        <taxon>Streptosporangiaceae</taxon>
        <taxon>Nonomuraea</taxon>
    </lineage>
</organism>
<reference evidence="3 4" key="1">
    <citation type="submission" date="2020-10" db="EMBL/GenBank/DDBJ databases">
        <title>Sequencing the genomes of 1000 actinobacteria strains.</title>
        <authorList>
            <person name="Klenk H.-P."/>
        </authorList>
    </citation>
    <scope>NUCLEOTIDE SEQUENCE [LARGE SCALE GENOMIC DNA]</scope>
    <source>
        <strain evidence="3 4">DSM 43748</strain>
    </source>
</reference>
<dbReference type="PANTHER" id="PTHR14239">
    <property type="entry name" value="DUDULIN-RELATED"/>
    <property type="match status" value="1"/>
</dbReference>
<proteinExistence type="predicted"/>
<dbReference type="Gene3D" id="3.40.50.720">
    <property type="entry name" value="NAD(P)-binding Rossmann-like Domain"/>
    <property type="match status" value="1"/>
</dbReference>